<accession>A0A183CKE6</accession>
<reference evidence="2" key="1">
    <citation type="submission" date="2014-05" db="EMBL/GenBank/DDBJ databases">
        <title>The genome and life-stage specific transcriptomes of Globodera pallida elucidate key aspects of plant parasitism by a cyst nematode.</title>
        <authorList>
            <person name="Cotton J.A."/>
            <person name="Lilley C.J."/>
            <person name="Jones L.M."/>
            <person name="Kikuchi T."/>
            <person name="Reid A.J."/>
            <person name="Thorpe P."/>
            <person name="Tsai I.J."/>
            <person name="Beasley H."/>
            <person name="Blok V."/>
            <person name="Cock P.J.A."/>
            <person name="Van den Akker S.E."/>
            <person name="Holroyd N."/>
            <person name="Hunt M."/>
            <person name="Mantelin S."/>
            <person name="Naghra H."/>
            <person name="Pain A."/>
            <person name="Palomares-Rius J.E."/>
            <person name="Zarowiecki M."/>
            <person name="Berriman M."/>
            <person name="Jones J.T."/>
            <person name="Urwin P.E."/>
        </authorList>
    </citation>
    <scope>NUCLEOTIDE SEQUENCE [LARGE SCALE GENOMIC DNA]</scope>
    <source>
        <strain evidence="2">Lindley</strain>
    </source>
</reference>
<dbReference type="WBParaSite" id="GPLIN_001335200">
    <property type="protein sequence ID" value="GPLIN_001335200"/>
    <property type="gene ID" value="GPLIN_001335200"/>
</dbReference>
<evidence type="ECO:0000313" key="3">
    <source>
        <dbReference type="WBParaSite" id="GPLIN_001335200"/>
    </source>
</evidence>
<reference evidence="3" key="2">
    <citation type="submission" date="2016-06" db="UniProtKB">
        <authorList>
            <consortium name="WormBaseParasite"/>
        </authorList>
    </citation>
    <scope>IDENTIFICATION</scope>
</reference>
<feature type="compositionally biased region" description="Basic and acidic residues" evidence="1">
    <location>
        <begin position="37"/>
        <end position="46"/>
    </location>
</feature>
<protein>
    <submittedName>
        <fullName evidence="3">Transposase</fullName>
    </submittedName>
</protein>
<name>A0A183CKE6_GLOPA</name>
<keyword evidence="2" id="KW-1185">Reference proteome</keyword>
<organism evidence="2 3">
    <name type="scientific">Globodera pallida</name>
    <name type="common">Potato cyst nematode worm</name>
    <name type="synonym">Heterodera pallida</name>
    <dbReference type="NCBI Taxonomy" id="36090"/>
    <lineage>
        <taxon>Eukaryota</taxon>
        <taxon>Metazoa</taxon>
        <taxon>Ecdysozoa</taxon>
        <taxon>Nematoda</taxon>
        <taxon>Chromadorea</taxon>
        <taxon>Rhabditida</taxon>
        <taxon>Tylenchina</taxon>
        <taxon>Tylenchomorpha</taxon>
        <taxon>Tylenchoidea</taxon>
        <taxon>Heteroderidae</taxon>
        <taxon>Heteroderinae</taxon>
        <taxon>Globodera</taxon>
    </lineage>
</organism>
<evidence type="ECO:0000313" key="2">
    <source>
        <dbReference type="Proteomes" id="UP000050741"/>
    </source>
</evidence>
<sequence>MPNFTFKPFKTKRVKLGKIDSIIARQRKSAPAASNKTGDDHPHDDDQQAAETAGMSIHPQRPGRDDEWHRLYTQLMRKPAHKGRSASKEFVLILLNYLV</sequence>
<evidence type="ECO:0000256" key="1">
    <source>
        <dbReference type="SAM" id="MobiDB-lite"/>
    </source>
</evidence>
<dbReference type="AlphaFoldDB" id="A0A183CKE6"/>
<dbReference type="Proteomes" id="UP000050741">
    <property type="component" value="Unassembled WGS sequence"/>
</dbReference>
<proteinExistence type="predicted"/>
<feature type="region of interest" description="Disordered" evidence="1">
    <location>
        <begin position="20"/>
        <end position="67"/>
    </location>
</feature>